<dbReference type="EMBL" id="SDIL01000014">
    <property type="protein sequence ID" value="RXK40868.1"/>
    <property type="molecule type" value="Genomic_DNA"/>
</dbReference>
<keyword evidence="4" id="KW-0963">Cytoplasm</keyword>
<dbReference type="Pfam" id="PF04969">
    <property type="entry name" value="CS"/>
    <property type="match status" value="1"/>
</dbReference>
<dbReference type="Gene3D" id="2.60.40.790">
    <property type="match status" value="1"/>
</dbReference>
<evidence type="ECO:0000256" key="1">
    <source>
        <dbReference type="ARBA" id="ARBA00004123"/>
    </source>
</evidence>
<keyword evidence="8" id="KW-1185">Reference proteome</keyword>
<organism evidence="7 8">
    <name type="scientific">Tremella mesenterica</name>
    <name type="common">Jelly fungus</name>
    <dbReference type="NCBI Taxonomy" id="5217"/>
    <lineage>
        <taxon>Eukaryota</taxon>
        <taxon>Fungi</taxon>
        <taxon>Dikarya</taxon>
        <taxon>Basidiomycota</taxon>
        <taxon>Agaricomycotina</taxon>
        <taxon>Tremellomycetes</taxon>
        <taxon>Tremellales</taxon>
        <taxon>Tremellaceae</taxon>
        <taxon>Tremella</taxon>
    </lineage>
</organism>
<dbReference type="PROSITE" id="PS51203">
    <property type="entry name" value="CS"/>
    <property type="match status" value="1"/>
</dbReference>
<proteinExistence type="predicted"/>
<dbReference type="AlphaFoldDB" id="A0A4Q1BSE5"/>
<comment type="subcellular location">
    <subcellularLocation>
        <location evidence="2">Cytoplasm</location>
    </subcellularLocation>
    <subcellularLocation>
        <location evidence="1">Nucleus</location>
    </subcellularLocation>
</comment>
<reference evidence="7 8" key="1">
    <citation type="submission" date="2016-06" db="EMBL/GenBank/DDBJ databases">
        <title>Evolution of pathogenesis and genome organization in the Tremellales.</title>
        <authorList>
            <person name="Cuomo C."/>
            <person name="Litvintseva A."/>
            <person name="Heitman J."/>
            <person name="Chen Y."/>
            <person name="Sun S."/>
            <person name="Springer D."/>
            <person name="Dromer F."/>
            <person name="Young S."/>
            <person name="Zeng Q."/>
            <person name="Chapman S."/>
            <person name="Gujja S."/>
            <person name="Saif S."/>
            <person name="Birren B."/>
        </authorList>
    </citation>
    <scope>NUCLEOTIDE SEQUENCE [LARGE SCALE GENOMIC DNA]</scope>
    <source>
        <strain evidence="7 8">ATCC 28783</strain>
    </source>
</reference>
<dbReference type="OrthoDB" id="428655at2759"/>
<evidence type="ECO:0000259" key="6">
    <source>
        <dbReference type="PROSITE" id="PS51203"/>
    </source>
</evidence>
<evidence type="ECO:0000256" key="4">
    <source>
        <dbReference type="ARBA" id="ARBA00022490"/>
    </source>
</evidence>
<comment type="caution">
    <text evidence="7">The sequence shown here is derived from an EMBL/GenBank/DDBJ whole genome shotgun (WGS) entry which is preliminary data.</text>
</comment>
<evidence type="ECO:0000256" key="3">
    <source>
        <dbReference type="ARBA" id="ARBA00018915"/>
    </source>
</evidence>
<dbReference type="STRING" id="5217.A0A4Q1BSE5"/>
<dbReference type="VEuPathDB" id="FungiDB:TREMEDRAFT_29211"/>
<dbReference type="InterPro" id="IPR037895">
    <property type="entry name" value="NUDCD1"/>
</dbReference>
<evidence type="ECO:0000313" key="8">
    <source>
        <dbReference type="Proteomes" id="UP000289152"/>
    </source>
</evidence>
<dbReference type="Proteomes" id="UP000289152">
    <property type="component" value="Unassembled WGS sequence"/>
</dbReference>
<protein>
    <recommendedName>
        <fullName evidence="3">NudC domain-containing protein 1</fullName>
    </recommendedName>
</protein>
<dbReference type="InterPro" id="IPR007052">
    <property type="entry name" value="CS_dom"/>
</dbReference>
<dbReference type="InParanoid" id="A0A4Q1BSE5"/>
<gene>
    <name evidence="7" type="ORF">M231_01927</name>
</gene>
<evidence type="ECO:0000313" key="7">
    <source>
        <dbReference type="EMBL" id="RXK40868.1"/>
    </source>
</evidence>
<dbReference type="PANTHER" id="PTHR21664">
    <property type="entry name" value="CHRONIC MYELOGENOUS LEUKEMIA TUMOR ANTIGEN 66"/>
    <property type="match status" value="1"/>
</dbReference>
<keyword evidence="5" id="KW-0539">Nucleus</keyword>
<evidence type="ECO:0000256" key="5">
    <source>
        <dbReference type="ARBA" id="ARBA00023242"/>
    </source>
</evidence>
<accession>A0A4Q1BSE5</accession>
<name>A0A4Q1BSE5_TREME</name>
<dbReference type="GO" id="GO:0005634">
    <property type="term" value="C:nucleus"/>
    <property type="evidence" value="ECO:0007669"/>
    <property type="project" value="UniProtKB-SubCell"/>
</dbReference>
<dbReference type="SUPFAM" id="SSF49764">
    <property type="entry name" value="HSP20-like chaperones"/>
    <property type="match status" value="1"/>
</dbReference>
<dbReference type="InterPro" id="IPR008978">
    <property type="entry name" value="HSP20-like_chaperone"/>
</dbReference>
<sequence length="678" mass="75307">MSYSFPPNRALLYPQFETYRLDSIDSSTDTSSFPLPGPATQSRVGYHANHLSFKEVRSRISWDHLSIGPEGRGVYVDADWNIWGFTLDDDLRSIFEKLGELPTPVGSELLEFQPEYPSVLPLDDRHWAIATGQGSLYLLQSTPLGEPFKGRFIARYDFPSTSTDSFSVPFLLRAAHLYTTTEARLLVSRTLPLPGDIKPRSQAKVFELLEVSIDLTRQNEIDQGMEELQVMWRLQGGDVPYWCGWYEGGWLIFSEEEFEHAVEEEEETEEERIERERSIAKTKLGLGATFSRPINDSEESTKVDKMDVDIPEDISQPYSWTQDGESLTVTFTFPPGTSRSDLTISTSSTHLDLAYTPTDPPESPLPPPLAEFLTRSERPFWTPIKTSSFTYDPSICKLELFLEKEDVNTHWPSIFVPDEEDVYSEVPETFSASRLAAVRETFSQIKTREGDPEGRHPAVPALLSEEMDFDLEDGEEEGPEGMFGKGSLGKVGRDVLVGYIKDGKTKWSKAPISILSTPLPSSNDQEGEELGIIVKSAVDGLLFSPVTSGEDPIGSSWKHVTTVPALAFVLSSKTDLRMVRHVPAVHPSSSTRSLRSGAKVWEKGATVLAFDAGTSVAGRGNVYIYYPPSSKTMARQGVMTVSGGERGALLGVGMMLVKGKRVMVCLCERELVILNGIV</sequence>
<dbReference type="GO" id="GO:0005737">
    <property type="term" value="C:cytoplasm"/>
    <property type="evidence" value="ECO:0007669"/>
    <property type="project" value="UniProtKB-SubCell"/>
</dbReference>
<feature type="domain" description="CS" evidence="6">
    <location>
        <begin position="313"/>
        <end position="415"/>
    </location>
</feature>
<dbReference type="PANTHER" id="PTHR21664:SF1">
    <property type="entry name" value="NUDC DOMAIN-CONTAINING PROTEIN 1"/>
    <property type="match status" value="1"/>
</dbReference>
<evidence type="ECO:0000256" key="2">
    <source>
        <dbReference type="ARBA" id="ARBA00004496"/>
    </source>
</evidence>